<evidence type="ECO:0000256" key="2">
    <source>
        <dbReference type="PIRSR" id="PIRSR639126-1"/>
    </source>
</evidence>
<dbReference type="EMBL" id="GEBQ01007632">
    <property type="protein sequence ID" value="JAT32345.1"/>
    <property type="molecule type" value="Transcribed_RNA"/>
</dbReference>
<reference evidence="5" key="1">
    <citation type="submission" date="2015-11" db="EMBL/GenBank/DDBJ databases">
        <title>De novo transcriptome assembly of four potential Pierce s Disease insect vectors from Arizona vineyards.</title>
        <authorList>
            <person name="Tassone E.E."/>
        </authorList>
    </citation>
    <scope>NUCLEOTIDE SEQUENCE</scope>
</reference>
<dbReference type="Gene3D" id="3.10.490.10">
    <property type="entry name" value="Gamma-glutamyl cyclotransferase-like"/>
    <property type="match status" value="1"/>
</dbReference>
<dbReference type="GO" id="GO:0005829">
    <property type="term" value="C:cytosol"/>
    <property type="evidence" value="ECO:0007669"/>
    <property type="project" value="TreeGrafter"/>
</dbReference>
<evidence type="ECO:0000313" key="5">
    <source>
        <dbReference type="EMBL" id="JAT32345.1"/>
    </source>
</evidence>
<dbReference type="Pfam" id="PF06094">
    <property type="entry name" value="GGACT"/>
    <property type="match status" value="1"/>
</dbReference>
<dbReference type="PANTHER" id="PTHR12510">
    <property type="entry name" value="TROPONIN C-AKIN-1 PROTEIN"/>
    <property type="match status" value="1"/>
</dbReference>
<dbReference type="CDD" id="cd06661">
    <property type="entry name" value="GGCT_like"/>
    <property type="match status" value="1"/>
</dbReference>
<feature type="active site" description="Proton acceptor" evidence="2">
    <location>
        <position position="137"/>
    </location>
</feature>
<dbReference type="InterPro" id="IPR013024">
    <property type="entry name" value="GGCT-like"/>
</dbReference>
<dbReference type="InterPro" id="IPR039126">
    <property type="entry name" value="GGACT"/>
</dbReference>
<dbReference type="PANTHER" id="PTHR12510:SF4">
    <property type="entry name" value="GAMMA-GLUTAMYLAMINECYCLOTRANSFERASE"/>
    <property type="match status" value="1"/>
</dbReference>
<dbReference type="InterPro" id="IPR009288">
    <property type="entry name" value="AIG2-like_dom"/>
</dbReference>
<dbReference type="SUPFAM" id="SSF110857">
    <property type="entry name" value="Gamma-glutamyl cyclotransferase-like"/>
    <property type="match status" value="1"/>
</dbReference>
<protein>
    <recommendedName>
        <fullName evidence="3">Gamma-glutamylcyclotransferase family protein</fullName>
    </recommendedName>
</protein>
<name>A0A1B6M8U0_9HEMI</name>
<evidence type="ECO:0000256" key="3">
    <source>
        <dbReference type="RuleBase" id="RU367036"/>
    </source>
</evidence>
<sequence length="194" mass="22216">MIIEIRSSDMLRFRLSHLVHCTSVCLIIQFGSVLTVYKGKIGTQDSLGKPTPYVPQIHYLFVFGKLKRNEDNHYWMRNPEHGLSKFLGIGQTVKKYPLTVGKYKTPVLIHSPGKGHKILGEIFLVDTFMLKTLDLLEGSPVFNVRKMDTVKMFLEDNPKGKEMMCWIYFARVDAENLSGLTFISEYSSKNIPEP</sequence>
<organism evidence="5">
    <name type="scientific">Graphocephala atropunctata</name>
    <dbReference type="NCBI Taxonomy" id="36148"/>
    <lineage>
        <taxon>Eukaryota</taxon>
        <taxon>Metazoa</taxon>
        <taxon>Ecdysozoa</taxon>
        <taxon>Arthropoda</taxon>
        <taxon>Hexapoda</taxon>
        <taxon>Insecta</taxon>
        <taxon>Pterygota</taxon>
        <taxon>Neoptera</taxon>
        <taxon>Paraneoptera</taxon>
        <taxon>Hemiptera</taxon>
        <taxon>Auchenorrhyncha</taxon>
        <taxon>Membracoidea</taxon>
        <taxon>Cicadellidae</taxon>
        <taxon>Cicadellinae</taxon>
        <taxon>Cicadellini</taxon>
        <taxon>Graphocephala</taxon>
    </lineage>
</organism>
<feature type="domain" description="Gamma-glutamylcyclotransferase AIG2-like" evidence="4">
    <location>
        <begin position="60"/>
        <end position="172"/>
    </location>
</feature>
<evidence type="ECO:0000259" key="4">
    <source>
        <dbReference type="Pfam" id="PF06094"/>
    </source>
</evidence>
<dbReference type="AlphaFoldDB" id="A0A1B6M8U0"/>
<proteinExistence type="inferred from homology"/>
<comment type="similarity">
    <text evidence="1 3">Belongs to the gamma-glutamylcyclotransferase family.</text>
</comment>
<dbReference type="InterPro" id="IPR036568">
    <property type="entry name" value="GGCT-like_sf"/>
</dbReference>
<gene>
    <name evidence="5" type="ORF">g.53240</name>
</gene>
<dbReference type="GO" id="GO:0061929">
    <property type="term" value="F:gamma-glutamylaminecyclotransferase activity"/>
    <property type="evidence" value="ECO:0007669"/>
    <property type="project" value="InterPro"/>
</dbReference>
<evidence type="ECO:0000256" key="1">
    <source>
        <dbReference type="ARBA" id="ARBA00008861"/>
    </source>
</evidence>
<accession>A0A1B6M8U0</accession>